<organism evidence="1 2">
    <name type="scientific">Hirundo rustica rustica</name>
    <dbReference type="NCBI Taxonomy" id="333673"/>
    <lineage>
        <taxon>Eukaryota</taxon>
        <taxon>Metazoa</taxon>
        <taxon>Chordata</taxon>
        <taxon>Craniata</taxon>
        <taxon>Vertebrata</taxon>
        <taxon>Euteleostomi</taxon>
        <taxon>Archelosauria</taxon>
        <taxon>Archosauria</taxon>
        <taxon>Dinosauria</taxon>
        <taxon>Saurischia</taxon>
        <taxon>Theropoda</taxon>
        <taxon>Coelurosauria</taxon>
        <taxon>Aves</taxon>
        <taxon>Neognathae</taxon>
        <taxon>Neoaves</taxon>
        <taxon>Telluraves</taxon>
        <taxon>Australaves</taxon>
        <taxon>Passeriformes</taxon>
        <taxon>Sylvioidea</taxon>
        <taxon>Hirundinidae</taxon>
        <taxon>Hirundo</taxon>
    </lineage>
</organism>
<evidence type="ECO:0000313" key="2">
    <source>
        <dbReference type="Proteomes" id="UP000269221"/>
    </source>
</evidence>
<sequence length="172" mass="19217">MREAAAGRELFAGAMEVVAAGVRDGCRSCRRCALAAVWEQGRDSEVLVDSREKRAILAENPDFNELFGEGNVGSLDSIVRNAVHSSVNTVQSDAKIFQNGKTLWTNSKYAEVSTKIFRIWCFPEKREQLRELEGEYKEITICVQTPSLRISNLGQAFSYLLDNLIFFSVTSV</sequence>
<keyword evidence="2" id="KW-1185">Reference proteome</keyword>
<protein>
    <submittedName>
        <fullName evidence="1">Uncharacterized protein</fullName>
    </submittedName>
</protein>
<reference evidence="1 2" key="1">
    <citation type="submission" date="2018-07" db="EMBL/GenBank/DDBJ databases">
        <title>A high quality draft genome assembly of the barn swallow (H. rustica rustica).</title>
        <authorList>
            <person name="Formenti G."/>
            <person name="Chiara M."/>
            <person name="Poveda L."/>
            <person name="Francoijs K.-J."/>
            <person name="Bonisoli-Alquati A."/>
            <person name="Canova L."/>
            <person name="Gianfranceschi L."/>
            <person name="Horner D.S."/>
            <person name="Saino N."/>
        </authorList>
    </citation>
    <scope>NUCLEOTIDE SEQUENCE [LARGE SCALE GENOMIC DNA]</scope>
    <source>
        <strain evidence="1">Chelidonia</strain>
        <tissue evidence="1">Blood</tissue>
    </source>
</reference>
<name>A0A3M0K515_HIRRU</name>
<proteinExistence type="predicted"/>
<dbReference type="AlphaFoldDB" id="A0A3M0K515"/>
<dbReference type="EMBL" id="QRBI01000134">
    <property type="protein sequence ID" value="RMC02157.1"/>
    <property type="molecule type" value="Genomic_DNA"/>
</dbReference>
<dbReference type="Proteomes" id="UP000269221">
    <property type="component" value="Unassembled WGS sequence"/>
</dbReference>
<gene>
    <name evidence="1" type="ORF">DUI87_21324</name>
</gene>
<comment type="caution">
    <text evidence="1">The sequence shown here is derived from an EMBL/GenBank/DDBJ whole genome shotgun (WGS) entry which is preliminary data.</text>
</comment>
<accession>A0A3M0K515</accession>
<evidence type="ECO:0000313" key="1">
    <source>
        <dbReference type="EMBL" id="RMC02157.1"/>
    </source>
</evidence>